<sequence>MLSISSRSKDLSDSGEACTRFWRARSGSMRDVPTDDNVVPRVIRSQQVSIEGCTRYATRSRGPSIDPPRTFDRPQTRLLKRPRISYEAFSAKFASSAAPIPSIEELPSPQPPSPAPTAATLALLPGKAEEPQTQETAPITTTVGSSSLPGTLYKATTPDIMSTPLSDTDADGTNTAMAFPTNSNASPTRRAGANTYSPPRPSPLRAMETAGAEPARSHSTIAAAPLRSSPPRATITVDAALAAQRAPDTVPLPPPPPTTDVDMVDELAAPATSQPAPQSSPQGAEGPSSASAPPTSLPDPDGLTMYQQRQWYIDAVVLFGAKTPNSDPAVNWEYTVPWAWRDARLDETEEMRAERKRMWRNLREWSRLDDS</sequence>
<dbReference type="RefSeq" id="XP_033393572.1">
    <property type="nucleotide sequence ID" value="XM_033544403.1"/>
</dbReference>
<dbReference type="Proteomes" id="UP000799438">
    <property type="component" value="Unassembled WGS sequence"/>
</dbReference>
<keyword evidence="3" id="KW-1185">Reference proteome</keyword>
<dbReference type="EMBL" id="ML995499">
    <property type="protein sequence ID" value="KAF2137857.1"/>
    <property type="molecule type" value="Genomic_DNA"/>
</dbReference>
<feature type="compositionally biased region" description="Low complexity" evidence="1">
    <location>
        <begin position="222"/>
        <end position="233"/>
    </location>
</feature>
<evidence type="ECO:0000313" key="3">
    <source>
        <dbReference type="Proteomes" id="UP000799438"/>
    </source>
</evidence>
<protein>
    <submittedName>
        <fullName evidence="2">Uncharacterized protein</fullName>
    </submittedName>
</protein>
<proteinExistence type="predicted"/>
<dbReference type="GeneID" id="54301899"/>
<feature type="compositionally biased region" description="Low complexity" evidence="1">
    <location>
        <begin position="268"/>
        <end position="301"/>
    </location>
</feature>
<accession>A0A6A6B4G4</accession>
<feature type="region of interest" description="Disordered" evidence="1">
    <location>
        <begin position="101"/>
        <end position="303"/>
    </location>
</feature>
<feature type="compositionally biased region" description="Polar residues" evidence="1">
    <location>
        <begin position="159"/>
        <end position="187"/>
    </location>
</feature>
<name>A0A6A6B4G4_9PEZI</name>
<reference evidence="2" key="1">
    <citation type="journal article" date="2020" name="Stud. Mycol.">
        <title>101 Dothideomycetes genomes: a test case for predicting lifestyles and emergence of pathogens.</title>
        <authorList>
            <person name="Haridas S."/>
            <person name="Albert R."/>
            <person name="Binder M."/>
            <person name="Bloem J."/>
            <person name="Labutti K."/>
            <person name="Salamov A."/>
            <person name="Andreopoulos B."/>
            <person name="Baker S."/>
            <person name="Barry K."/>
            <person name="Bills G."/>
            <person name="Bluhm B."/>
            <person name="Cannon C."/>
            <person name="Castanera R."/>
            <person name="Culley D."/>
            <person name="Daum C."/>
            <person name="Ezra D."/>
            <person name="Gonzalez J."/>
            <person name="Henrissat B."/>
            <person name="Kuo A."/>
            <person name="Liang C."/>
            <person name="Lipzen A."/>
            <person name="Lutzoni F."/>
            <person name="Magnuson J."/>
            <person name="Mondo S."/>
            <person name="Nolan M."/>
            <person name="Ohm R."/>
            <person name="Pangilinan J."/>
            <person name="Park H.-J."/>
            <person name="Ramirez L."/>
            <person name="Alfaro M."/>
            <person name="Sun H."/>
            <person name="Tritt A."/>
            <person name="Yoshinaga Y."/>
            <person name="Zwiers L.-H."/>
            <person name="Turgeon B."/>
            <person name="Goodwin S."/>
            <person name="Spatafora J."/>
            <person name="Crous P."/>
            <person name="Grigoriev I."/>
        </authorList>
    </citation>
    <scope>NUCLEOTIDE SEQUENCE</scope>
    <source>
        <strain evidence="2">CBS 121167</strain>
    </source>
</reference>
<gene>
    <name evidence="2" type="ORF">K452DRAFT_321534</name>
</gene>
<evidence type="ECO:0000313" key="2">
    <source>
        <dbReference type="EMBL" id="KAF2137857.1"/>
    </source>
</evidence>
<feature type="compositionally biased region" description="Low complexity" evidence="1">
    <location>
        <begin position="116"/>
        <end position="125"/>
    </location>
</feature>
<evidence type="ECO:0000256" key="1">
    <source>
        <dbReference type="SAM" id="MobiDB-lite"/>
    </source>
</evidence>
<feature type="compositionally biased region" description="Polar residues" evidence="1">
    <location>
        <begin position="131"/>
        <end position="149"/>
    </location>
</feature>
<dbReference type="AlphaFoldDB" id="A0A6A6B4G4"/>
<feature type="region of interest" description="Disordered" evidence="1">
    <location>
        <begin position="53"/>
        <end position="74"/>
    </location>
</feature>
<organism evidence="2 3">
    <name type="scientific">Aplosporella prunicola CBS 121167</name>
    <dbReference type="NCBI Taxonomy" id="1176127"/>
    <lineage>
        <taxon>Eukaryota</taxon>
        <taxon>Fungi</taxon>
        <taxon>Dikarya</taxon>
        <taxon>Ascomycota</taxon>
        <taxon>Pezizomycotina</taxon>
        <taxon>Dothideomycetes</taxon>
        <taxon>Dothideomycetes incertae sedis</taxon>
        <taxon>Botryosphaeriales</taxon>
        <taxon>Aplosporellaceae</taxon>
        <taxon>Aplosporella</taxon>
    </lineage>
</organism>